<dbReference type="CDD" id="cd14798">
    <property type="entry name" value="RX-CC_like"/>
    <property type="match status" value="1"/>
</dbReference>
<dbReference type="GO" id="GO:0043531">
    <property type="term" value="F:ADP binding"/>
    <property type="evidence" value="ECO:0007669"/>
    <property type="project" value="InterPro"/>
</dbReference>
<dbReference type="SUPFAM" id="SSF52058">
    <property type="entry name" value="L domain-like"/>
    <property type="match status" value="3"/>
</dbReference>
<reference evidence="9 10" key="1">
    <citation type="submission" date="2024-01" db="EMBL/GenBank/DDBJ databases">
        <title>Genome assemblies of Stephania.</title>
        <authorList>
            <person name="Yang L."/>
        </authorList>
    </citation>
    <scope>NUCLEOTIDE SEQUENCE [LARGE SCALE GENOMIC DNA]</scope>
    <source>
        <strain evidence="9">YNDBR</strain>
        <tissue evidence="9">Leaf</tissue>
    </source>
</reference>
<evidence type="ECO:0000256" key="1">
    <source>
        <dbReference type="ARBA" id="ARBA00022737"/>
    </source>
</evidence>
<dbReference type="FunFam" id="1.10.10.10:FF:000322">
    <property type="entry name" value="Probable disease resistance protein At1g63360"/>
    <property type="match status" value="1"/>
</dbReference>
<dbReference type="Pfam" id="PF18052">
    <property type="entry name" value="Rx_N"/>
    <property type="match status" value="1"/>
</dbReference>
<keyword evidence="2" id="KW-0547">Nucleotide-binding</keyword>
<dbReference type="Pfam" id="PF00931">
    <property type="entry name" value="NB-ARC"/>
    <property type="match status" value="1"/>
</dbReference>
<evidence type="ECO:0000259" key="7">
    <source>
        <dbReference type="Pfam" id="PF23559"/>
    </source>
</evidence>
<evidence type="ECO:0000256" key="2">
    <source>
        <dbReference type="ARBA" id="ARBA00022741"/>
    </source>
</evidence>
<dbReference type="Proteomes" id="UP001420932">
    <property type="component" value="Unassembled WGS sequence"/>
</dbReference>
<dbReference type="InterPro" id="IPR036388">
    <property type="entry name" value="WH-like_DNA-bd_sf"/>
</dbReference>
<dbReference type="InterPro" id="IPR041118">
    <property type="entry name" value="Rx_N"/>
</dbReference>
<dbReference type="InterPro" id="IPR027417">
    <property type="entry name" value="P-loop_NTPase"/>
</dbReference>
<dbReference type="InterPro" id="IPR038005">
    <property type="entry name" value="RX-like_CC"/>
</dbReference>
<evidence type="ECO:0000259" key="6">
    <source>
        <dbReference type="Pfam" id="PF18052"/>
    </source>
</evidence>
<dbReference type="Gene3D" id="3.40.50.300">
    <property type="entry name" value="P-loop containing nucleotide triphosphate hydrolases"/>
    <property type="match status" value="1"/>
</dbReference>
<dbReference type="InterPro" id="IPR002182">
    <property type="entry name" value="NB-ARC"/>
</dbReference>
<name>A0AAP0KX87_9MAGN</name>
<dbReference type="Pfam" id="PF23559">
    <property type="entry name" value="WHD_DRP"/>
    <property type="match status" value="1"/>
</dbReference>
<dbReference type="Pfam" id="PF23598">
    <property type="entry name" value="LRR_14"/>
    <property type="match status" value="1"/>
</dbReference>
<dbReference type="InterPro" id="IPR058922">
    <property type="entry name" value="WHD_DRP"/>
</dbReference>
<organism evidence="9 10">
    <name type="scientific">Stephania yunnanensis</name>
    <dbReference type="NCBI Taxonomy" id="152371"/>
    <lineage>
        <taxon>Eukaryota</taxon>
        <taxon>Viridiplantae</taxon>
        <taxon>Streptophyta</taxon>
        <taxon>Embryophyta</taxon>
        <taxon>Tracheophyta</taxon>
        <taxon>Spermatophyta</taxon>
        <taxon>Magnoliopsida</taxon>
        <taxon>Ranunculales</taxon>
        <taxon>Menispermaceae</taxon>
        <taxon>Menispermoideae</taxon>
        <taxon>Cissampelideae</taxon>
        <taxon>Stephania</taxon>
    </lineage>
</organism>
<keyword evidence="10" id="KW-1185">Reference proteome</keyword>
<dbReference type="Gene3D" id="1.10.10.10">
    <property type="entry name" value="Winged helix-like DNA-binding domain superfamily/Winged helix DNA-binding domain"/>
    <property type="match status" value="1"/>
</dbReference>
<sequence>MAEMIAEAVVGGIVERVLTLAIDDLVLVIGVKGELKKLKAVLTHIQAVLQDAEVKQVKEKQVNVWLQELKQLSYDAEDVLDEIAYNELKYSIGWLNNLSRLAARFKMAHQIKAINLELHVINERKSAFHLITNDQAGASSSLSGQTIDRETTSSLKDNVIGRESAKEDIIKMLINHDHGNNIALPLIAIVGLGGLGKTTLAQLVYNDDAVKNHFELKVWICVSTNFRTTNLFFQILQQINLNHGVPESSSKQVLLQGLESQLVQQGTKKFLLVLDDDWNESQAMWEDFVFSLRDIVGTGSRIIVTSRDSNVASIGGDQTVHVHQLQGLSEYSCWDIIKSRAFKNGEPKPSLLEIGKQISDKCKGVPLAAKVLGGMLQSKREDHEWEAVRDAEFWKLPSDNTEQIRTEQIMEVLKFSYYNLPSALKSCFSYCAIFPKDYLISRESLIQLWMAQGLLGASNNSQEEIMEDKGNTYFNTLYSKSFFQEAEMNEYGEVIECKMHDLVHDLAQSICKFECQNLGESNNIEDFSKCRHASFISPKTLKVLTKAEKVRTIFGWESDSDEEEFDNGCTMGATKISSFFKFKLLRVLDLSGFRGSDFSSSLGKLKHLRYLDLSYTSMKSLPKWVTRLYHLQTLKLIECHELVELPEDLINLKKLRHLFIDDSKKWKKMPRATGELVELQTLSIFVVCQENGISVLENLNNLRGALEIRRLGLAREASLAKRANVLSKKSKLRKLELHWDRHYSIGDEGGGDLHVLEALQPHPNLHKLFIDGFGGVQFPRWMSNGSLLPNLKSMKISNCSNCEHIPGFGELACLERLEIMDMSNVKNIGGSKDEQMDTTTTPQSSSYSCLKVLELDRMPNLEEWFEGNEVCSEELCIKNCPNLRMTPHSFPSLKSLKLKDVGGMGVVSITSSLTSLTSLSITSCEDLEFLPEGLLTNNDQLIIFKVENCPKLQAFQEDGLMISNSRSLRELHIEMCDALKSIPDMRGLTSLQKLEIQSCGELEMIPKEFWGSFVALESLYIYKCERLKGTIELSPSMKHLRKVRIEKCPTLEGFDICSGIFSCCHTLQIWDCAAISSVDLRSFASLRELKITECSGLHALQGLPFLTALEKLSIGGFSPALHYFPPLISEDEGDDAVDFNNLHPSLRELQIMGWPALQFLPHHLQYLTTLNSLSIVRFDCLTELPEWIRNLASLEELKIDNCKNLRHLPSKEQIQGLTFLRKLYIDRCSNFQSIKQPVLPWCHTSLQELRIWICDGVTSIDLGSFVSLRKLNVRFCSGLQALQGLPFLTALEELELGPFSKDSDCFPSLLGGDYDDDNGDAVASNTPLLPSLRHLLINGWSALRALPHHLQHLTLLKYLSIWNFTNLTELPEWIGNLAFLEQLQIWQCENLTHLPSKEQMQRLTFLEHMSIAYCPRLEERCRRDGPEWPKISHIPRLNISHIPYLHTFNVLI</sequence>
<dbReference type="GO" id="GO:0006952">
    <property type="term" value="P:defense response"/>
    <property type="evidence" value="ECO:0007669"/>
    <property type="project" value="UniProtKB-KW"/>
</dbReference>
<keyword evidence="4" id="KW-0067">ATP-binding</keyword>
<dbReference type="PANTHER" id="PTHR36766">
    <property type="entry name" value="PLANT BROAD-SPECTRUM MILDEW RESISTANCE PROTEIN RPW8"/>
    <property type="match status" value="1"/>
</dbReference>
<protein>
    <submittedName>
        <fullName evidence="9">Uncharacterized protein</fullName>
    </submittedName>
</protein>
<dbReference type="Gene3D" id="1.10.8.430">
    <property type="entry name" value="Helical domain of apoptotic protease-activating factors"/>
    <property type="match status" value="1"/>
</dbReference>
<evidence type="ECO:0000313" key="10">
    <source>
        <dbReference type="Proteomes" id="UP001420932"/>
    </source>
</evidence>
<dbReference type="Gene3D" id="3.80.10.10">
    <property type="entry name" value="Ribonuclease Inhibitor"/>
    <property type="match status" value="4"/>
</dbReference>
<feature type="domain" description="Disease resistance N-terminal" evidence="6">
    <location>
        <begin position="9"/>
        <end position="90"/>
    </location>
</feature>
<accession>A0AAP0KX87</accession>
<proteinExistence type="predicted"/>
<dbReference type="EMBL" id="JBBNAF010000003">
    <property type="protein sequence ID" value="KAK9159529.1"/>
    <property type="molecule type" value="Genomic_DNA"/>
</dbReference>
<evidence type="ECO:0000259" key="5">
    <source>
        <dbReference type="Pfam" id="PF00931"/>
    </source>
</evidence>
<dbReference type="InterPro" id="IPR042197">
    <property type="entry name" value="Apaf_helical"/>
</dbReference>
<dbReference type="InterPro" id="IPR032675">
    <property type="entry name" value="LRR_dom_sf"/>
</dbReference>
<dbReference type="InterPro" id="IPR055414">
    <property type="entry name" value="LRR_R13L4/SHOC2-like"/>
</dbReference>
<evidence type="ECO:0000256" key="4">
    <source>
        <dbReference type="ARBA" id="ARBA00022840"/>
    </source>
</evidence>
<dbReference type="PANTHER" id="PTHR36766:SF70">
    <property type="entry name" value="DISEASE RESISTANCE PROTEIN RGA4"/>
    <property type="match status" value="1"/>
</dbReference>
<keyword evidence="3" id="KW-0611">Plant defense</keyword>
<evidence type="ECO:0000256" key="3">
    <source>
        <dbReference type="ARBA" id="ARBA00022821"/>
    </source>
</evidence>
<dbReference type="GO" id="GO:0051707">
    <property type="term" value="P:response to other organism"/>
    <property type="evidence" value="ECO:0007669"/>
    <property type="project" value="UniProtKB-ARBA"/>
</dbReference>
<gene>
    <name evidence="9" type="ORF">Syun_005870</name>
</gene>
<feature type="domain" description="Disease resistance protein winged helix" evidence="7">
    <location>
        <begin position="433"/>
        <end position="507"/>
    </location>
</feature>
<dbReference type="SUPFAM" id="SSF52540">
    <property type="entry name" value="P-loop containing nucleoside triphosphate hydrolases"/>
    <property type="match status" value="1"/>
</dbReference>
<dbReference type="GO" id="GO:0005524">
    <property type="term" value="F:ATP binding"/>
    <property type="evidence" value="ECO:0007669"/>
    <property type="project" value="UniProtKB-KW"/>
</dbReference>
<evidence type="ECO:0000313" key="9">
    <source>
        <dbReference type="EMBL" id="KAK9159529.1"/>
    </source>
</evidence>
<comment type="caution">
    <text evidence="9">The sequence shown here is derived from an EMBL/GenBank/DDBJ whole genome shotgun (WGS) entry which is preliminary data.</text>
</comment>
<dbReference type="PRINTS" id="PR00364">
    <property type="entry name" value="DISEASERSIST"/>
</dbReference>
<evidence type="ECO:0000259" key="8">
    <source>
        <dbReference type="Pfam" id="PF23598"/>
    </source>
</evidence>
<feature type="domain" description="NB-ARC" evidence="5">
    <location>
        <begin position="163"/>
        <end position="344"/>
    </location>
</feature>
<keyword evidence="1" id="KW-0677">Repeat</keyword>
<dbReference type="Gene3D" id="1.20.5.4130">
    <property type="match status" value="1"/>
</dbReference>
<feature type="domain" description="Disease resistance R13L4/SHOC-2-like LRR" evidence="8">
    <location>
        <begin position="576"/>
        <end position="899"/>
    </location>
</feature>